<dbReference type="AlphaFoldDB" id="A0A4S8LZR9"/>
<protein>
    <submittedName>
        <fullName evidence="2">Uncharacterized protein</fullName>
    </submittedName>
</protein>
<dbReference type="EMBL" id="ML179204">
    <property type="protein sequence ID" value="THU95246.1"/>
    <property type="molecule type" value="Genomic_DNA"/>
</dbReference>
<gene>
    <name evidence="2" type="ORF">K435DRAFT_859709</name>
</gene>
<evidence type="ECO:0000313" key="2">
    <source>
        <dbReference type="EMBL" id="THU95246.1"/>
    </source>
</evidence>
<dbReference type="Proteomes" id="UP000297245">
    <property type="component" value="Unassembled WGS sequence"/>
</dbReference>
<keyword evidence="3" id="KW-1185">Reference proteome</keyword>
<accession>A0A4S8LZR9</accession>
<feature type="region of interest" description="Disordered" evidence="1">
    <location>
        <begin position="1"/>
        <end position="75"/>
    </location>
</feature>
<reference evidence="2 3" key="1">
    <citation type="journal article" date="2019" name="Nat. Ecol. Evol.">
        <title>Megaphylogeny resolves global patterns of mushroom evolution.</title>
        <authorList>
            <person name="Varga T."/>
            <person name="Krizsan K."/>
            <person name="Foldi C."/>
            <person name="Dima B."/>
            <person name="Sanchez-Garcia M."/>
            <person name="Sanchez-Ramirez S."/>
            <person name="Szollosi G.J."/>
            <person name="Szarkandi J.G."/>
            <person name="Papp V."/>
            <person name="Albert L."/>
            <person name="Andreopoulos W."/>
            <person name="Angelini C."/>
            <person name="Antonin V."/>
            <person name="Barry K.W."/>
            <person name="Bougher N.L."/>
            <person name="Buchanan P."/>
            <person name="Buyck B."/>
            <person name="Bense V."/>
            <person name="Catcheside P."/>
            <person name="Chovatia M."/>
            <person name="Cooper J."/>
            <person name="Damon W."/>
            <person name="Desjardin D."/>
            <person name="Finy P."/>
            <person name="Geml J."/>
            <person name="Haridas S."/>
            <person name="Hughes K."/>
            <person name="Justo A."/>
            <person name="Karasinski D."/>
            <person name="Kautmanova I."/>
            <person name="Kiss B."/>
            <person name="Kocsube S."/>
            <person name="Kotiranta H."/>
            <person name="LaButti K.M."/>
            <person name="Lechner B.E."/>
            <person name="Liimatainen K."/>
            <person name="Lipzen A."/>
            <person name="Lukacs Z."/>
            <person name="Mihaltcheva S."/>
            <person name="Morgado L.N."/>
            <person name="Niskanen T."/>
            <person name="Noordeloos M.E."/>
            <person name="Ohm R.A."/>
            <person name="Ortiz-Santana B."/>
            <person name="Ovrebo C."/>
            <person name="Racz N."/>
            <person name="Riley R."/>
            <person name="Savchenko A."/>
            <person name="Shiryaev A."/>
            <person name="Soop K."/>
            <person name="Spirin V."/>
            <person name="Szebenyi C."/>
            <person name="Tomsovsky M."/>
            <person name="Tulloss R.E."/>
            <person name="Uehling J."/>
            <person name="Grigoriev I.V."/>
            <person name="Vagvolgyi C."/>
            <person name="Papp T."/>
            <person name="Martin F.M."/>
            <person name="Miettinen O."/>
            <person name="Hibbett D.S."/>
            <person name="Nagy L.G."/>
        </authorList>
    </citation>
    <scope>NUCLEOTIDE SEQUENCE [LARGE SCALE GENOMIC DNA]</scope>
    <source>
        <strain evidence="2 3">CBS 962.96</strain>
    </source>
</reference>
<name>A0A4S8LZR9_DENBC</name>
<organism evidence="2 3">
    <name type="scientific">Dendrothele bispora (strain CBS 962.96)</name>
    <dbReference type="NCBI Taxonomy" id="1314807"/>
    <lineage>
        <taxon>Eukaryota</taxon>
        <taxon>Fungi</taxon>
        <taxon>Dikarya</taxon>
        <taxon>Basidiomycota</taxon>
        <taxon>Agaricomycotina</taxon>
        <taxon>Agaricomycetes</taxon>
        <taxon>Agaricomycetidae</taxon>
        <taxon>Agaricales</taxon>
        <taxon>Agaricales incertae sedis</taxon>
        <taxon>Dendrothele</taxon>
    </lineage>
</organism>
<proteinExistence type="predicted"/>
<evidence type="ECO:0000313" key="3">
    <source>
        <dbReference type="Proteomes" id="UP000297245"/>
    </source>
</evidence>
<sequence>MSIAMPIDPNRSNCSYPSAPHSVRLADPPKSELKRLPSASLDRITFPTSRSGDGGDGSDGSEEVSAPADNLKTLQ</sequence>
<evidence type="ECO:0000256" key="1">
    <source>
        <dbReference type="SAM" id="MobiDB-lite"/>
    </source>
</evidence>